<dbReference type="PROSITE" id="PS50110">
    <property type="entry name" value="RESPONSE_REGULATORY"/>
    <property type="match status" value="1"/>
</dbReference>
<dbReference type="PANTHER" id="PTHR43065:SF42">
    <property type="entry name" value="TWO-COMPONENT SENSOR PPRA"/>
    <property type="match status" value="1"/>
</dbReference>
<dbReference type="InterPro" id="IPR005467">
    <property type="entry name" value="His_kinase_dom"/>
</dbReference>
<dbReference type="Gene3D" id="3.40.50.2300">
    <property type="match status" value="1"/>
</dbReference>
<dbReference type="Pfam" id="PF02518">
    <property type="entry name" value="HATPase_c"/>
    <property type="match status" value="1"/>
</dbReference>
<dbReference type="AlphaFoldDB" id="A0A5B9DDG6"/>
<dbReference type="SMART" id="SM00091">
    <property type="entry name" value="PAS"/>
    <property type="match status" value="3"/>
</dbReference>
<evidence type="ECO:0000256" key="4">
    <source>
        <dbReference type="ARBA" id="ARBA00022777"/>
    </source>
</evidence>
<evidence type="ECO:0000259" key="7">
    <source>
        <dbReference type="PROSITE" id="PS50109"/>
    </source>
</evidence>
<gene>
    <name evidence="10" type="ORF">DSAG12_02586</name>
</gene>
<dbReference type="SUPFAM" id="SSF52172">
    <property type="entry name" value="CheY-like"/>
    <property type="match status" value="1"/>
</dbReference>
<evidence type="ECO:0000256" key="3">
    <source>
        <dbReference type="ARBA" id="ARBA00022741"/>
    </source>
</evidence>
<dbReference type="GO" id="GO:0006355">
    <property type="term" value="P:regulation of DNA-templated transcription"/>
    <property type="evidence" value="ECO:0007669"/>
    <property type="project" value="InterPro"/>
</dbReference>
<dbReference type="InterPro" id="IPR035965">
    <property type="entry name" value="PAS-like_dom_sf"/>
</dbReference>
<dbReference type="InterPro" id="IPR011006">
    <property type="entry name" value="CheY-like_superfamily"/>
</dbReference>
<keyword evidence="3" id="KW-0547">Nucleotide-binding</keyword>
<evidence type="ECO:0000256" key="1">
    <source>
        <dbReference type="ARBA" id="ARBA00022553"/>
    </source>
</evidence>
<evidence type="ECO:0000259" key="8">
    <source>
        <dbReference type="PROSITE" id="PS50110"/>
    </source>
</evidence>
<dbReference type="SUPFAM" id="SSF55874">
    <property type="entry name" value="ATPase domain of HSP90 chaperone/DNA topoisomerase II/histidine kinase"/>
    <property type="match status" value="1"/>
</dbReference>
<protein>
    <submittedName>
        <fullName evidence="10">PAS domain S-box protein</fullName>
    </submittedName>
</protein>
<evidence type="ECO:0000256" key="2">
    <source>
        <dbReference type="ARBA" id="ARBA00022679"/>
    </source>
</evidence>
<keyword evidence="1" id="KW-0597">Phosphoprotein</keyword>
<keyword evidence="11" id="KW-1185">Reference proteome</keyword>
<dbReference type="Pfam" id="PF13426">
    <property type="entry name" value="PAS_9"/>
    <property type="match status" value="1"/>
</dbReference>
<dbReference type="CDD" id="cd00082">
    <property type="entry name" value="HisKA"/>
    <property type="match status" value="1"/>
</dbReference>
<proteinExistence type="predicted"/>
<evidence type="ECO:0000313" key="11">
    <source>
        <dbReference type="Proteomes" id="UP000321408"/>
    </source>
</evidence>
<dbReference type="Pfam" id="PF00512">
    <property type="entry name" value="HisKA"/>
    <property type="match status" value="1"/>
</dbReference>
<dbReference type="Gene3D" id="3.30.450.20">
    <property type="entry name" value="PAS domain"/>
    <property type="match status" value="3"/>
</dbReference>
<organism evidence="10 11">
    <name type="scientific">Promethearchaeum syntrophicum</name>
    <dbReference type="NCBI Taxonomy" id="2594042"/>
    <lineage>
        <taxon>Archaea</taxon>
        <taxon>Promethearchaeati</taxon>
        <taxon>Promethearchaeota</taxon>
        <taxon>Promethearchaeia</taxon>
        <taxon>Promethearchaeales</taxon>
        <taxon>Promethearchaeaceae</taxon>
        <taxon>Promethearchaeum</taxon>
    </lineage>
</organism>
<dbReference type="SMART" id="SM00387">
    <property type="entry name" value="HATPase_c"/>
    <property type="match status" value="1"/>
</dbReference>
<dbReference type="Pfam" id="PF00989">
    <property type="entry name" value="PAS"/>
    <property type="match status" value="1"/>
</dbReference>
<dbReference type="GO" id="GO:0005524">
    <property type="term" value="F:ATP binding"/>
    <property type="evidence" value="ECO:0007669"/>
    <property type="project" value="UniProtKB-KW"/>
</dbReference>
<feature type="domain" description="PAS" evidence="9">
    <location>
        <begin position="134"/>
        <end position="198"/>
    </location>
</feature>
<dbReference type="CDD" id="cd00156">
    <property type="entry name" value="REC"/>
    <property type="match status" value="1"/>
</dbReference>
<sequence length="745" mass="84736">MDFEIDKKEKKKIRFQRVFDRLPIPIAISDQNDQNLYVNPKFTEILGYTVNDIPNTESWMNLAYPDPKYQEIIKAKLPEITSAITQPRINEIKCKDGQVISLLLQDISIDDNEFITILEDVTEKLKTEELLIKSQQRFRKIVEYFPYPIVVTTPRNDVVYVNPAFTKSLGFTIEDIPNAKTWYLKAYPNPEYRNSIIEESQVPNHPKTTPIERHITCKNGDFKDLILKNITIGDEDITIFQDISAQRKAEIKFQEIIENSRDMILLLNEKGIIQMINPAVTAIMGYSEDDIINHSPLEFVLPEFQSLILSLAPDGKKKIQETTLQEIDAKKLNGEIVTLEFFTRNIIRNGKFIGMLSICRDISNRKKINEAQFQQQKIESIGLLAGGLAHDFNNILVSIIGNINLFQMDEDTLTTEQQDMLMDLEKAAMRARDLTNQLLTFSKGGTPIKKPESIEQVIRDSANFILRGSKSKCTFYFESNLPPVEIDVGQINQVLNNLLINASQAMPHGGIIDISVFREKIDNKSSIPLIPGCYIKLIIEDKGVGIPKSIQHKIFEPYFTTKSAGTGLGLSTSYSILKKHKGLITFSSKPGEGTIFYIYLPTTQKNVLIKPDPKKEICLSRCRVFVLDDDKNIHKFLIRAFSHLGLEMVSCYNGDHILEDFQAAEKSGKKIDIVFMDLTIPGGIGGKDAVKILRKKYPDLKIIVFSGYSNDPVIANFKDYGFDDFLEKPFSIEQLKAILSKWIKN</sequence>
<dbReference type="InterPro" id="IPR003594">
    <property type="entry name" value="HATPase_dom"/>
</dbReference>
<dbReference type="SUPFAM" id="SSF55785">
    <property type="entry name" value="PYP-like sensor domain (PAS domain)"/>
    <property type="match status" value="3"/>
</dbReference>
<dbReference type="SUPFAM" id="SSF47384">
    <property type="entry name" value="Homodimeric domain of signal transducing histidine kinase"/>
    <property type="match status" value="1"/>
</dbReference>
<dbReference type="PROSITE" id="PS50109">
    <property type="entry name" value="HIS_KIN"/>
    <property type="match status" value="1"/>
</dbReference>
<feature type="domain" description="PAS" evidence="9">
    <location>
        <begin position="11"/>
        <end position="66"/>
    </location>
</feature>
<name>A0A5B9DDG6_9ARCH</name>
<dbReference type="Pfam" id="PF00072">
    <property type="entry name" value="Response_reg"/>
    <property type="match status" value="1"/>
</dbReference>
<dbReference type="Pfam" id="PF13188">
    <property type="entry name" value="PAS_8"/>
    <property type="match status" value="1"/>
</dbReference>
<feature type="domain" description="Histidine kinase" evidence="7">
    <location>
        <begin position="387"/>
        <end position="604"/>
    </location>
</feature>
<keyword evidence="4" id="KW-0418">Kinase</keyword>
<dbReference type="SMART" id="SM00388">
    <property type="entry name" value="HisKA"/>
    <property type="match status" value="1"/>
</dbReference>
<dbReference type="InterPro" id="IPR001789">
    <property type="entry name" value="Sig_transdc_resp-reg_receiver"/>
</dbReference>
<accession>A0A5B9DDG6</accession>
<dbReference type="InterPro" id="IPR013767">
    <property type="entry name" value="PAS_fold"/>
</dbReference>
<dbReference type="PANTHER" id="PTHR43065">
    <property type="entry name" value="SENSOR HISTIDINE KINASE"/>
    <property type="match status" value="1"/>
</dbReference>
<dbReference type="GO" id="GO:0000155">
    <property type="term" value="F:phosphorelay sensor kinase activity"/>
    <property type="evidence" value="ECO:0007669"/>
    <property type="project" value="InterPro"/>
</dbReference>
<dbReference type="Proteomes" id="UP000321408">
    <property type="component" value="Chromosome"/>
</dbReference>
<dbReference type="RefSeq" id="WP_147663689.1">
    <property type="nucleotide sequence ID" value="NZ_CP042905.2"/>
</dbReference>
<evidence type="ECO:0000256" key="6">
    <source>
        <dbReference type="ARBA" id="ARBA00023012"/>
    </source>
</evidence>
<dbReference type="Gene3D" id="3.30.565.10">
    <property type="entry name" value="Histidine kinase-like ATPase, C-terminal domain"/>
    <property type="match status" value="1"/>
</dbReference>
<dbReference type="CDD" id="cd00130">
    <property type="entry name" value="PAS"/>
    <property type="match status" value="2"/>
</dbReference>
<dbReference type="PRINTS" id="PR00344">
    <property type="entry name" value="BCTRLSENSOR"/>
</dbReference>
<evidence type="ECO:0000256" key="5">
    <source>
        <dbReference type="ARBA" id="ARBA00022840"/>
    </source>
</evidence>
<reference evidence="10 11" key="1">
    <citation type="journal article" date="2020" name="Nature">
        <title>Isolation of an archaeon at the prokaryote-eukaryote interface.</title>
        <authorList>
            <person name="Imachi H."/>
            <person name="Nobu M.K."/>
            <person name="Nakahara N."/>
            <person name="Morono Y."/>
            <person name="Ogawara M."/>
            <person name="Takaki Y."/>
            <person name="Takano Y."/>
            <person name="Uematsu K."/>
            <person name="Ikuta T."/>
            <person name="Ito M."/>
            <person name="Matsui Y."/>
            <person name="Miyazaki M."/>
            <person name="Murata K."/>
            <person name="Saito Y."/>
            <person name="Sakai S."/>
            <person name="Song C."/>
            <person name="Tasumi E."/>
            <person name="Yamanaka Y."/>
            <person name="Yamaguchi T."/>
            <person name="Kamagata Y."/>
            <person name="Tamaki H."/>
            <person name="Takai K."/>
        </authorList>
    </citation>
    <scope>NUCLEOTIDE SEQUENCE [LARGE SCALE GENOMIC DNA]</scope>
    <source>
        <strain evidence="10 11">MK-D1</strain>
    </source>
</reference>
<evidence type="ECO:0000313" key="10">
    <source>
        <dbReference type="EMBL" id="QEE16756.1"/>
    </source>
</evidence>
<reference evidence="10 11" key="2">
    <citation type="journal article" date="2024" name="Int. J. Syst. Evol. Microbiol.">
        <title>Promethearchaeum syntrophicum gen. nov., sp. nov., an anaerobic, obligately syntrophic archaeon, the first isolate of the lineage 'Asgard' archaea, and proposal of the new archaeal phylum Promethearchaeota phyl. nov. and kingdom Promethearchaeati regn. nov.</title>
        <authorList>
            <person name="Imachi H."/>
            <person name="Nobu M.K."/>
            <person name="Kato S."/>
            <person name="Takaki Y."/>
            <person name="Miyazaki M."/>
            <person name="Miyata M."/>
            <person name="Ogawara M."/>
            <person name="Saito Y."/>
            <person name="Sakai S."/>
            <person name="Tahara Y.O."/>
            <person name="Takano Y."/>
            <person name="Tasumi E."/>
            <person name="Uematsu K."/>
            <person name="Yoshimura T."/>
            <person name="Itoh T."/>
            <person name="Ohkuma M."/>
            <person name="Takai K."/>
        </authorList>
    </citation>
    <scope>NUCLEOTIDE SEQUENCE [LARGE SCALE GENOMIC DNA]</scope>
    <source>
        <strain evidence="10 11">MK-D1</strain>
    </source>
</reference>
<dbReference type="PROSITE" id="PS50112">
    <property type="entry name" value="PAS"/>
    <property type="match status" value="3"/>
</dbReference>
<evidence type="ECO:0000259" key="9">
    <source>
        <dbReference type="PROSITE" id="PS50112"/>
    </source>
</evidence>
<dbReference type="GeneID" id="41330570"/>
<dbReference type="InterPro" id="IPR036097">
    <property type="entry name" value="HisK_dim/P_sf"/>
</dbReference>
<dbReference type="InterPro" id="IPR004358">
    <property type="entry name" value="Sig_transdc_His_kin-like_C"/>
</dbReference>
<dbReference type="OrthoDB" id="8127at2157"/>
<feature type="domain" description="Response regulatory" evidence="8">
    <location>
        <begin position="623"/>
        <end position="743"/>
    </location>
</feature>
<keyword evidence="5" id="KW-0067">ATP-binding</keyword>
<keyword evidence="2" id="KW-0808">Transferase</keyword>
<feature type="domain" description="PAS" evidence="9">
    <location>
        <begin position="249"/>
        <end position="303"/>
    </location>
</feature>
<dbReference type="Gene3D" id="1.10.287.130">
    <property type="match status" value="1"/>
</dbReference>
<dbReference type="InterPro" id="IPR003661">
    <property type="entry name" value="HisK_dim/P_dom"/>
</dbReference>
<keyword evidence="6" id="KW-0902">Two-component regulatory system</keyword>
<dbReference type="InterPro" id="IPR036890">
    <property type="entry name" value="HATPase_C_sf"/>
</dbReference>
<dbReference type="EMBL" id="CP042905">
    <property type="protein sequence ID" value="QEE16756.1"/>
    <property type="molecule type" value="Genomic_DNA"/>
</dbReference>
<dbReference type="KEGG" id="psyt:DSAG12_02586"/>
<dbReference type="InterPro" id="IPR000014">
    <property type="entry name" value="PAS"/>
</dbReference>
<dbReference type="SMART" id="SM00448">
    <property type="entry name" value="REC"/>
    <property type="match status" value="1"/>
</dbReference>
<dbReference type="NCBIfam" id="TIGR00229">
    <property type="entry name" value="sensory_box"/>
    <property type="match status" value="3"/>
</dbReference>